<dbReference type="RefSeq" id="WP_277521178.1">
    <property type="nucleotide sequence ID" value="NZ_JAMQOT010000002.1"/>
</dbReference>
<organism evidence="2 3">
    <name type="scientific">Natrinema salsiterrestre</name>
    <dbReference type="NCBI Taxonomy" id="2950540"/>
    <lineage>
        <taxon>Archaea</taxon>
        <taxon>Methanobacteriati</taxon>
        <taxon>Methanobacteriota</taxon>
        <taxon>Stenosarchaea group</taxon>
        <taxon>Halobacteria</taxon>
        <taxon>Halobacteriales</taxon>
        <taxon>Natrialbaceae</taxon>
        <taxon>Natrinema</taxon>
    </lineage>
</organism>
<proteinExistence type="predicted"/>
<keyword evidence="1" id="KW-0812">Transmembrane</keyword>
<feature type="transmembrane region" description="Helical" evidence="1">
    <location>
        <begin position="116"/>
        <end position="135"/>
    </location>
</feature>
<evidence type="ECO:0000313" key="2">
    <source>
        <dbReference type="EMBL" id="MDF9745700.1"/>
    </source>
</evidence>
<name>A0A9Q4L4C5_9EURY</name>
<keyword evidence="3" id="KW-1185">Reference proteome</keyword>
<keyword evidence="1" id="KW-0472">Membrane</keyword>
<evidence type="ECO:0000313" key="3">
    <source>
        <dbReference type="Proteomes" id="UP001154061"/>
    </source>
</evidence>
<accession>A0A9Q4L4C5</accession>
<gene>
    <name evidence="2" type="ORF">NDI89_08870</name>
</gene>
<feature type="transmembrane region" description="Helical" evidence="1">
    <location>
        <begin position="300"/>
        <end position="323"/>
    </location>
</feature>
<feature type="transmembrane region" description="Helical" evidence="1">
    <location>
        <begin position="271"/>
        <end position="294"/>
    </location>
</feature>
<dbReference type="AlphaFoldDB" id="A0A9Q4L4C5"/>
<feature type="transmembrane region" description="Helical" evidence="1">
    <location>
        <begin position="60"/>
        <end position="79"/>
    </location>
</feature>
<feature type="transmembrane region" description="Helical" evidence="1">
    <location>
        <begin position="85"/>
        <end position="104"/>
    </location>
</feature>
<feature type="transmembrane region" description="Helical" evidence="1">
    <location>
        <begin position="404"/>
        <end position="431"/>
    </location>
</feature>
<keyword evidence="1" id="KW-1133">Transmembrane helix</keyword>
<sequence length="459" mass="45251">MSAPDDRVPSTTRWGIALAALVGTVALAVHDPMVAPAALVGTGVAATIGLFAGPHRRISAAAMLLPTVVLGGVAVVGLGGGPIRALTSAVGILVASVTCSVVRGRPTPSALRRTGEAALCSAVVAGGAALLAFGIDALSGPAPMIDAILWLTGEGVSGLLVGLVVTIAAIACALLFVPLAAVTVPSRGDSAHKARNALLLAAGIAISIVVAIAVLTVLSPLIALFEPVLEPIAASTFVRGLLTIATGSAVAVAVLALVVRKSWLETDGYRNPTVPIVVGSVLGITLPFVGVTGVGSFDPAVVAALFAAAAVVLGVGWLAAWLYEGAVVRGEAPGPELVLAAGLAGGSIVAGASVETVALERETIRAGTATFVALAAALFTYDVGRYGRTLATEVGADASRRPQVVRLGWSGTVAVVGIPIAILGLAGAAVLAPTLSVPATAGVIVAVTATVGGTWLLFR</sequence>
<feature type="transmembrane region" description="Helical" evidence="1">
    <location>
        <begin position="155"/>
        <end position="177"/>
    </location>
</feature>
<dbReference type="EMBL" id="JAMQOT010000002">
    <property type="protein sequence ID" value="MDF9745700.1"/>
    <property type="molecule type" value="Genomic_DNA"/>
</dbReference>
<evidence type="ECO:0000256" key="1">
    <source>
        <dbReference type="SAM" id="Phobius"/>
    </source>
</evidence>
<comment type="caution">
    <text evidence="2">The sequence shown here is derived from an EMBL/GenBank/DDBJ whole genome shotgun (WGS) entry which is preliminary data.</text>
</comment>
<feature type="transmembrane region" description="Helical" evidence="1">
    <location>
        <begin position="12"/>
        <end position="29"/>
    </location>
</feature>
<dbReference type="Proteomes" id="UP001154061">
    <property type="component" value="Unassembled WGS sequence"/>
</dbReference>
<feature type="transmembrane region" description="Helical" evidence="1">
    <location>
        <begin position="198"/>
        <end position="225"/>
    </location>
</feature>
<feature type="transmembrane region" description="Helical" evidence="1">
    <location>
        <begin position="35"/>
        <end position="53"/>
    </location>
</feature>
<feature type="transmembrane region" description="Helical" evidence="1">
    <location>
        <begin position="437"/>
        <end position="458"/>
    </location>
</feature>
<reference evidence="2" key="1">
    <citation type="submission" date="2022-06" db="EMBL/GenBank/DDBJ databases">
        <title>Natrinema sp. a new haloarchaeum isolate from saline soil.</title>
        <authorList>
            <person name="Strakova D."/>
            <person name="Galisteo C."/>
            <person name="Sanchez-Porro C."/>
            <person name="Ventosa A."/>
        </authorList>
    </citation>
    <scope>NUCLEOTIDE SEQUENCE</scope>
    <source>
        <strain evidence="2">S1CR25-10</strain>
    </source>
</reference>
<feature type="transmembrane region" description="Helical" evidence="1">
    <location>
        <begin position="237"/>
        <end position="259"/>
    </location>
</feature>
<protein>
    <submittedName>
        <fullName evidence="2">Uncharacterized protein</fullName>
    </submittedName>
</protein>